<comment type="caution">
    <text evidence="1">The sequence shown here is derived from an EMBL/GenBank/DDBJ whole genome shotgun (WGS) entry which is preliminary data.</text>
</comment>
<dbReference type="EMBL" id="QGKW02002005">
    <property type="protein sequence ID" value="KAF2540103.1"/>
    <property type="molecule type" value="Genomic_DNA"/>
</dbReference>
<evidence type="ECO:0000313" key="2">
    <source>
        <dbReference type="Proteomes" id="UP000712281"/>
    </source>
</evidence>
<organism evidence="1 2">
    <name type="scientific">Brassica cretica</name>
    <name type="common">Mustard</name>
    <dbReference type="NCBI Taxonomy" id="69181"/>
    <lineage>
        <taxon>Eukaryota</taxon>
        <taxon>Viridiplantae</taxon>
        <taxon>Streptophyta</taxon>
        <taxon>Embryophyta</taxon>
        <taxon>Tracheophyta</taxon>
        <taxon>Spermatophyta</taxon>
        <taxon>Magnoliopsida</taxon>
        <taxon>eudicotyledons</taxon>
        <taxon>Gunneridae</taxon>
        <taxon>Pentapetalae</taxon>
        <taxon>rosids</taxon>
        <taxon>malvids</taxon>
        <taxon>Brassicales</taxon>
        <taxon>Brassicaceae</taxon>
        <taxon>Brassiceae</taxon>
        <taxon>Brassica</taxon>
    </lineage>
</organism>
<evidence type="ECO:0000313" key="1">
    <source>
        <dbReference type="EMBL" id="KAF2540103.1"/>
    </source>
</evidence>
<proteinExistence type="predicted"/>
<dbReference type="AlphaFoldDB" id="A0A8S9G277"/>
<dbReference type="Proteomes" id="UP000712281">
    <property type="component" value="Unassembled WGS sequence"/>
</dbReference>
<sequence>MEVGSSNSSGQLSGLVVDTRRKHRVHAELNRLQQEARFLEVRILPISSLNLKDPSIAKGVDLS</sequence>
<accession>A0A8S9G277</accession>
<reference evidence="1" key="1">
    <citation type="submission" date="2019-12" db="EMBL/GenBank/DDBJ databases">
        <title>Genome sequencing and annotation of Brassica cretica.</title>
        <authorList>
            <person name="Studholme D.J."/>
            <person name="Sarris P.F."/>
        </authorList>
    </citation>
    <scope>NUCLEOTIDE SEQUENCE</scope>
    <source>
        <strain evidence="1">PFS-001/15</strain>
        <tissue evidence="1">Leaf</tissue>
    </source>
</reference>
<protein>
    <submittedName>
        <fullName evidence="1">Uncharacterized protein</fullName>
    </submittedName>
</protein>
<gene>
    <name evidence="1" type="ORF">F2Q68_00032128</name>
</gene>
<name>A0A8S9G277_BRACR</name>